<proteinExistence type="inferred from homology"/>
<comment type="catalytic activity">
    <reaction evidence="8">
        <text>an acyl-CoA + a 1,2-diacyl-sn-glycerol = a triacyl-sn-glycerol + CoA</text>
        <dbReference type="Rhea" id="RHEA:10868"/>
        <dbReference type="ChEBI" id="CHEBI:17815"/>
        <dbReference type="ChEBI" id="CHEBI:57287"/>
        <dbReference type="ChEBI" id="CHEBI:58342"/>
        <dbReference type="ChEBI" id="CHEBI:64615"/>
        <dbReference type="EC" id="2.3.1.20"/>
    </reaction>
</comment>
<evidence type="ECO:0000313" key="10">
    <source>
        <dbReference type="Proteomes" id="UP000218288"/>
    </source>
</evidence>
<dbReference type="Gene3D" id="3.40.50.1820">
    <property type="entry name" value="alpha/beta hydrolase"/>
    <property type="match status" value="1"/>
</dbReference>
<dbReference type="EC" id="2.3.1.122" evidence="4"/>
<accession>A0A169QFC0</accession>
<evidence type="ECO:0000256" key="5">
    <source>
        <dbReference type="ARBA" id="ARBA00013244"/>
    </source>
</evidence>
<dbReference type="SUPFAM" id="SSF53474">
    <property type="entry name" value="alpha/beta-Hydrolases"/>
    <property type="match status" value="1"/>
</dbReference>
<comment type="similarity">
    <text evidence="3">Belongs to the mycobacterial A85 antigen family.</text>
</comment>
<comment type="similarity">
    <text evidence="2">Belongs to the esterase D family.</text>
</comment>
<reference evidence="9 10" key="1">
    <citation type="journal article" date="2016" name="Genome Announc.">
        <title>Complete Genome Sequence of Methylobacterium populi P-1M, Isolated from Pink-Pigmented Household Biofilm.</title>
        <authorList>
            <person name="Morohoshi T."/>
            <person name="Ikeda T."/>
        </authorList>
    </citation>
    <scope>NUCLEOTIDE SEQUENCE [LARGE SCALE GENOMIC DNA]</scope>
    <source>
        <strain evidence="9 10">P-1M</strain>
    </source>
</reference>
<evidence type="ECO:0000256" key="7">
    <source>
        <dbReference type="ARBA" id="ARBA00032572"/>
    </source>
</evidence>
<dbReference type="EC" id="2.3.1.20" evidence="5"/>
<evidence type="ECO:0000256" key="3">
    <source>
        <dbReference type="ARBA" id="ARBA00005874"/>
    </source>
</evidence>
<dbReference type="PANTHER" id="PTHR40841">
    <property type="entry name" value="SIDEROPHORE TRIACETYLFUSARININE C ESTERASE"/>
    <property type="match status" value="1"/>
</dbReference>
<protein>
    <recommendedName>
        <fullName evidence="7">Acyl-CoA:diacylglycerol acyltransferase</fullName>
        <ecNumber evidence="4">2.3.1.122</ecNumber>
        <ecNumber evidence="5">2.3.1.20</ecNumber>
    </recommendedName>
</protein>
<dbReference type="Proteomes" id="UP000218288">
    <property type="component" value="Chromosome"/>
</dbReference>
<evidence type="ECO:0000313" key="9">
    <source>
        <dbReference type="EMBL" id="BAU88807.1"/>
    </source>
</evidence>
<dbReference type="PROSITE" id="PS51318">
    <property type="entry name" value="TAT"/>
    <property type="match status" value="1"/>
</dbReference>
<evidence type="ECO:0000256" key="6">
    <source>
        <dbReference type="ARBA" id="ARBA00022801"/>
    </source>
</evidence>
<dbReference type="OrthoDB" id="9784036at2"/>
<dbReference type="AlphaFoldDB" id="A0A169QFC0"/>
<organism evidence="9 10">
    <name type="scientific">Methylorubrum populi</name>
    <dbReference type="NCBI Taxonomy" id="223967"/>
    <lineage>
        <taxon>Bacteria</taxon>
        <taxon>Pseudomonadati</taxon>
        <taxon>Pseudomonadota</taxon>
        <taxon>Alphaproteobacteria</taxon>
        <taxon>Hyphomicrobiales</taxon>
        <taxon>Methylobacteriaceae</taxon>
        <taxon>Methylorubrum</taxon>
    </lineage>
</organism>
<sequence>MTRLSRRAMLRLSMEFSLGLAAGIGLPLRAPARAATEADGPAVLPGTVRFALGAGEGRAPRRITLYVPPGEAPAAGWPCLTLLDGNALAGTAIDIERVQAAYPAGSGVGSRFAIVAIGSATEEAYDSVARSWDYTPPPGRTYPPYKPGGPELRTGGAAAFLEFVTRELKDEIARRCPIDRSRQALFGHSFGGLFVLYALARAPDAFSHWIAASPSIFWEDGSLLPSIVAFEKGSPVCAQLLLLAGAYEAELAPFQQALPDREQRLARLREASTVERARAMAERLGRHPGVTSRFQLIPGRTHMSVLPEALNEAAAFAFPIHPESCPSEGLK</sequence>
<dbReference type="PANTHER" id="PTHR40841:SF2">
    <property type="entry name" value="SIDEROPHORE-DEGRADING ESTERASE (EUROFUNG)"/>
    <property type="match status" value="1"/>
</dbReference>
<dbReference type="Pfam" id="PF00756">
    <property type="entry name" value="Esterase"/>
    <property type="match status" value="1"/>
</dbReference>
<name>A0A169QFC0_9HYPH</name>
<dbReference type="EMBL" id="AP014809">
    <property type="protein sequence ID" value="BAU88807.1"/>
    <property type="molecule type" value="Genomic_DNA"/>
</dbReference>
<dbReference type="GO" id="GO:0004144">
    <property type="term" value="F:diacylglycerol O-acyltransferase activity"/>
    <property type="evidence" value="ECO:0007669"/>
    <property type="project" value="UniProtKB-EC"/>
</dbReference>
<dbReference type="GO" id="GO:0050348">
    <property type="term" value="F:trehalose O-mycolyltransferase activity"/>
    <property type="evidence" value="ECO:0007669"/>
    <property type="project" value="UniProtKB-EC"/>
</dbReference>
<evidence type="ECO:0000256" key="8">
    <source>
        <dbReference type="ARBA" id="ARBA00048109"/>
    </source>
</evidence>
<dbReference type="RefSeq" id="WP_096483062.1">
    <property type="nucleotide sequence ID" value="NZ_AP014809.1"/>
</dbReference>
<dbReference type="InterPro" id="IPR029058">
    <property type="entry name" value="AB_hydrolase_fold"/>
</dbReference>
<dbReference type="InterPro" id="IPR052558">
    <property type="entry name" value="Siderophore_Hydrolase_D"/>
</dbReference>
<comment type="catalytic activity">
    <reaction evidence="1">
        <text>2 alpha,alpha'-trehalose 6-mycolate = alpha,alpha'-trehalose 6,6'-bismycolate + alpha,alpha-trehalose</text>
        <dbReference type="Rhea" id="RHEA:23472"/>
        <dbReference type="ChEBI" id="CHEBI:16551"/>
        <dbReference type="ChEBI" id="CHEBI:18195"/>
        <dbReference type="ChEBI" id="CHEBI:18234"/>
        <dbReference type="EC" id="2.3.1.122"/>
    </reaction>
</comment>
<evidence type="ECO:0000256" key="4">
    <source>
        <dbReference type="ARBA" id="ARBA00012820"/>
    </source>
</evidence>
<keyword evidence="6" id="KW-0378">Hydrolase</keyword>
<gene>
    <name evidence="9" type="ORF">MPPM_0202</name>
</gene>
<dbReference type="InterPro" id="IPR000801">
    <property type="entry name" value="Esterase-like"/>
</dbReference>
<dbReference type="InterPro" id="IPR006311">
    <property type="entry name" value="TAT_signal"/>
</dbReference>
<evidence type="ECO:0000256" key="1">
    <source>
        <dbReference type="ARBA" id="ARBA00000697"/>
    </source>
</evidence>
<evidence type="ECO:0000256" key="2">
    <source>
        <dbReference type="ARBA" id="ARBA00005622"/>
    </source>
</evidence>
<dbReference type="GO" id="GO:0016788">
    <property type="term" value="F:hydrolase activity, acting on ester bonds"/>
    <property type="evidence" value="ECO:0007669"/>
    <property type="project" value="TreeGrafter"/>
</dbReference>